<protein>
    <recommendedName>
        <fullName evidence="2">Phage portal protein, SPP1 Gp6</fullName>
    </recommendedName>
</protein>
<gene>
    <name evidence="1" type="ORF">MHPYR_320083</name>
</gene>
<evidence type="ECO:0008006" key="2">
    <source>
        <dbReference type="Google" id="ProtNLM"/>
    </source>
</evidence>
<reference evidence="1" key="1">
    <citation type="submission" date="2016-03" db="EMBL/GenBank/DDBJ databases">
        <authorList>
            <person name="Ploux O."/>
        </authorList>
    </citation>
    <scope>NUCLEOTIDE SEQUENCE</scope>
    <source>
        <strain evidence="1">UC10</strain>
    </source>
</reference>
<name>A0A1Y5PCR8_9MYCO</name>
<sequence length="441" mass="47810">MNDVLLQLIQRLNEPAARYAELDRYYTGRQPLAFLSPEAKVALGNRFGVMASNIPRLAVTALSERLRITGFSDASLWPDWLRNDLDQTSGVAHREALLMGDSFVIVWADRFGRPNVTVESAKQVAVLTDPGTRQIVAALKRWEEKPANRTHAVVYLPDRIVRLLAEQVGTVTPTAFKVVDEIANPLGVVPVANLRNTDRILGDFGCSELDDLKCLVDALNKSLADMMVSSETSARPRRFATGIELAEEPVLDDDGNPVLDEDGQPVMVETNPIPEGHRAMISENENAKFGQLPAADLAAYEASVRVILGQIMAVSTLPAHYVGVFTDNPASADALRAAEASLTARAEARQQTFGRSWELVGKLMIAVRDGRDPNSIDNVRVQWADAATRSVAQEADAVTKLFQAGLLPRDYALAKLGFSDDEIAKVQASGTTAPQGGSNAA</sequence>
<dbReference type="EMBL" id="FLQS01000026">
    <property type="protein sequence ID" value="SBS76505.1"/>
    <property type="molecule type" value="Genomic_DNA"/>
</dbReference>
<organism evidence="1">
    <name type="scientific">uncultured Mycobacterium sp</name>
    <dbReference type="NCBI Taxonomy" id="171292"/>
    <lineage>
        <taxon>Bacteria</taxon>
        <taxon>Bacillati</taxon>
        <taxon>Actinomycetota</taxon>
        <taxon>Actinomycetes</taxon>
        <taxon>Mycobacteriales</taxon>
        <taxon>Mycobacteriaceae</taxon>
        <taxon>Mycobacterium</taxon>
        <taxon>environmental samples</taxon>
    </lineage>
</organism>
<dbReference type="InterPro" id="IPR021145">
    <property type="entry name" value="Portal_protein_SPP1_Gp6-like"/>
</dbReference>
<dbReference type="Pfam" id="PF05133">
    <property type="entry name" value="SPP1_portal"/>
    <property type="match status" value="1"/>
</dbReference>
<evidence type="ECO:0000313" key="1">
    <source>
        <dbReference type="EMBL" id="SBS76505.1"/>
    </source>
</evidence>
<proteinExistence type="predicted"/>
<accession>A0A1Y5PCR8</accession>
<dbReference type="AlphaFoldDB" id="A0A1Y5PCR8"/>